<dbReference type="Pfam" id="PF13480">
    <property type="entry name" value="Acetyltransf_6"/>
    <property type="match status" value="1"/>
</dbReference>
<keyword evidence="3" id="KW-1185">Reference proteome</keyword>
<dbReference type="Proteomes" id="UP000183257">
    <property type="component" value="Unassembled WGS sequence"/>
</dbReference>
<dbReference type="InterPro" id="IPR038740">
    <property type="entry name" value="BioF2-like_GNAT_dom"/>
</dbReference>
<dbReference type="STRING" id="76595.SAMN05660313_00219"/>
<dbReference type="Gene3D" id="3.40.630.30">
    <property type="match status" value="1"/>
</dbReference>
<dbReference type="GO" id="GO:0016740">
    <property type="term" value="F:transferase activity"/>
    <property type="evidence" value="ECO:0007669"/>
    <property type="project" value="UniProtKB-KW"/>
</dbReference>
<dbReference type="RefSeq" id="WP_072301914.1">
    <property type="nucleotide sequence ID" value="NZ_FPIY01000001.1"/>
</dbReference>
<evidence type="ECO:0000313" key="3">
    <source>
        <dbReference type="Proteomes" id="UP000183257"/>
    </source>
</evidence>
<name>A0A1K1LZL5_9FLAO</name>
<dbReference type="SUPFAM" id="SSF55729">
    <property type="entry name" value="Acyl-CoA N-acyltransferases (Nat)"/>
    <property type="match status" value="1"/>
</dbReference>
<protein>
    <submittedName>
        <fullName evidence="2">Acetyltransferase (GNAT) domain-containing protein</fullName>
    </submittedName>
</protein>
<gene>
    <name evidence="2" type="ORF">SAMN05660313_00219</name>
</gene>
<evidence type="ECO:0000259" key="1">
    <source>
        <dbReference type="Pfam" id="PF13480"/>
    </source>
</evidence>
<dbReference type="OrthoDB" id="1426896at2"/>
<sequence>MAKHNKTVFLKGLFFNDNTLPFFKKITYQTKTLYTTKSTNIKNTKNTFYEVVDVPGYLDTYIPNEARKLKKIQLKTLKGYLVETKKYTTVEEYLTANFGTKSRSNLRRYKNRLEKCFDITYTCYYGDITKEKYNSLFIELKALLIRRFEEKKENNYELRHFDEYQDTIYNLILKKEASIFVIYNNQKPISIRINMFKETLGYYIMSCYDIDYSKFHLGSLDMLKNIEWCIKNNIVTYDLLKGYDYYKKDWKTTTFDFYNCIIYDPSSIQASFNAYAKKIKTKGTYILYYTLKKANFITYYKRVKQKLHKQTHNASTEKKVTHTKIEENQLTANSVQLDFENNEAYFYLKRPIFNLLFTSKEHYKDIKVYKNLDNKNNFYVVAKNNKWSLNIID</sequence>
<keyword evidence="2" id="KW-0808">Transferase</keyword>
<dbReference type="AlphaFoldDB" id="A0A1K1LZL5"/>
<organism evidence="2 3">
    <name type="scientific">Cellulophaga fucicola</name>
    <dbReference type="NCBI Taxonomy" id="76595"/>
    <lineage>
        <taxon>Bacteria</taxon>
        <taxon>Pseudomonadati</taxon>
        <taxon>Bacteroidota</taxon>
        <taxon>Flavobacteriia</taxon>
        <taxon>Flavobacteriales</taxon>
        <taxon>Flavobacteriaceae</taxon>
        <taxon>Cellulophaga</taxon>
    </lineage>
</organism>
<accession>A0A1K1LZL5</accession>
<dbReference type="EMBL" id="FPIY01000001">
    <property type="protein sequence ID" value="SFW16303.1"/>
    <property type="molecule type" value="Genomic_DNA"/>
</dbReference>
<reference evidence="3" key="1">
    <citation type="submission" date="2016-11" db="EMBL/GenBank/DDBJ databases">
        <authorList>
            <person name="Varghese N."/>
            <person name="Submissions S."/>
        </authorList>
    </citation>
    <scope>NUCLEOTIDE SEQUENCE [LARGE SCALE GENOMIC DNA]</scope>
    <source>
        <strain evidence="3">DSM 24786</strain>
    </source>
</reference>
<evidence type="ECO:0000313" key="2">
    <source>
        <dbReference type="EMBL" id="SFW16303.1"/>
    </source>
</evidence>
<dbReference type="InterPro" id="IPR016181">
    <property type="entry name" value="Acyl_CoA_acyltransferase"/>
</dbReference>
<feature type="domain" description="BioF2-like acetyltransferase" evidence="1">
    <location>
        <begin position="101"/>
        <end position="248"/>
    </location>
</feature>
<proteinExistence type="predicted"/>